<organism evidence="12">
    <name type="scientific">Hydatigena taeniaeformis</name>
    <name type="common">Feline tapeworm</name>
    <name type="synonym">Taenia taeniaeformis</name>
    <dbReference type="NCBI Taxonomy" id="6205"/>
    <lineage>
        <taxon>Eukaryota</taxon>
        <taxon>Metazoa</taxon>
        <taxon>Spiralia</taxon>
        <taxon>Lophotrochozoa</taxon>
        <taxon>Platyhelminthes</taxon>
        <taxon>Cestoda</taxon>
        <taxon>Eucestoda</taxon>
        <taxon>Cyclophyllidea</taxon>
        <taxon>Taeniidae</taxon>
        <taxon>Hydatigera</taxon>
    </lineage>
</organism>
<evidence type="ECO:0000256" key="2">
    <source>
        <dbReference type="ARBA" id="ARBA00022670"/>
    </source>
</evidence>
<dbReference type="InterPro" id="IPR039417">
    <property type="entry name" value="Peptidase_C1A_papain-like"/>
</dbReference>
<protein>
    <submittedName>
        <fullName evidence="12">Cathepsin L-like</fullName>
    </submittedName>
</protein>
<proteinExistence type="inferred from homology"/>
<dbReference type="InterPro" id="IPR013201">
    <property type="entry name" value="Prot_inhib_I29"/>
</dbReference>
<dbReference type="PROSITE" id="PS00139">
    <property type="entry name" value="THIOL_PROTEASE_CYS"/>
    <property type="match status" value="1"/>
</dbReference>
<dbReference type="Proteomes" id="UP000274429">
    <property type="component" value="Unassembled WGS sequence"/>
</dbReference>
<keyword evidence="5" id="KW-0865">Zymogen</keyword>
<dbReference type="InterPro" id="IPR000668">
    <property type="entry name" value="Peptidase_C1A_C"/>
</dbReference>
<feature type="domain" description="Cathepsin propeptide inhibitor" evidence="9">
    <location>
        <begin position="29"/>
        <end position="89"/>
    </location>
</feature>
<dbReference type="InterPro" id="IPR025661">
    <property type="entry name" value="Pept_asp_AS"/>
</dbReference>
<evidence type="ECO:0000313" key="12">
    <source>
        <dbReference type="WBParaSite" id="TTAC_0000226101-mRNA-1"/>
    </source>
</evidence>
<dbReference type="InterPro" id="IPR038765">
    <property type="entry name" value="Papain-like_cys_pep_sf"/>
</dbReference>
<feature type="signal peptide" evidence="7">
    <location>
        <begin position="1"/>
        <end position="21"/>
    </location>
</feature>
<dbReference type="STRING" id="6205.A0A0R3WNC3"/>
<name>A0A0R3WNC3_HYDTA</name>
<dbReference type="GO" id="GO:0006508">
    <property type="term" value="P:proteolysis"/>
    <property type="evidence" value="ECO:0007669"/>
    <property type="project" value="UniProtKB-KW"/>
</dbReference>
<evidence type="ECO:0000256" key="6">
    <source>
        <dbReference type="ARBA" id="ARBA00023157"/>
    </source>
</evidence>
<dbReference type="PRINTS" id="PR00705">
    <property type="entry name" value="PAPAIN"/>
</dbReference>
<dbReference type="SMART" id="SM00645">
    <property type="entry name" value="Pept_C1"/>
    <property type="match status" value="1"/>
</dbReference>
<accession>A0A0R3WNC3</accession>
<dbReference type="Pfam" id="PF08246">
    <property type="entry name" value="Inhibitor_I29"/>
    <property type="match status" value="1"/>
</dbReference>
<keyword evidence="3" id="KW-0378">Hydrolase</keyword>
<dbReference type="AlphaFoldDB" id="A0A0R3WNC3"/>
<gene>
    <name evidence="10" type="ORF">TTAC_LOCUS2248</name>
</gene>
<dbReference type="InterPro" id="IPR025660">
    <property type="entry name" value="Pept_his_AS"/>
</dbReference>
<dbReference type="WBParaSite" id="TTAC_0000226101-mRNA-1">
    <property type="protein sequence ID" value="TTAC_0000226101-mRNA-1"/>
    <property type="gene ID" value="TTAC_0000226101"/>
</dbReference>
<evidence type="ECO:0000313" key="10">
    <source>
        <dbReference type="EMBL" id="VDM19368.1"/>
    </source>
</evidence>
<reference evidence="10 11" key="2">
    <citation type="submission" date="2018-11" db="EMBL/GenBank/DDBJ databases">
        <authorList>
            <consortium name="Pathogen Informatics"/>
        </authorList>
    </citation>
    <scope>NUCLEOTIDE SEQUENCE [LARGE SCALE GENOMIC DNA]</scope>
</reference>
<keyword evidence="11" id="KW-1185">Reference proteome</keyword>
<feature type="chain" id="PRO_5043132917" evidence="7">
    <location>
        <begin position="22"/>
        <end position="342"/>
    </location>
</feature>
<keyword evidence="4" id="KW-0788">Thiol protease</keyword>
<dbReference type="FunFam" id="3.90.70.10:FF:000006">
    <property type="entry name" value="Cathepsin S"/>
    <property type="match status" value="1"/>
</dbReference>
<dbReference type="Pfam" id="PF00112">
    <property type="entry name" value="Peptidase_C1"/>
    <property type="match status" value="1"/>
</dbReference>
<dbReference type="InterPro" id="IPR000169">
    <property type="entry name" value="Pept_cys_AS"/>
</dbReference>
<evidence type="ECO:0000256" key="1">
    <source>
        <dbReference type="ARBA" id="ARBA00008455"/>
    </source>
</evidence>
<evidence type="ECO:0000256" key="4">
    <source>
        <dbReference type="ARBA" id="ARBA00022807"/>
    </source>
</evidence>
<keyword evidence="7" id="KW-0732">Signal</keyword>
<evidence type="ECO:0000259" key="9">
    <source>
        <dbReference type="SMART" id="SM00848"/>
    </source>
</evidence>
<sequence>MLVGRTCLCIALLLLTSAVASRPFLQSLWRIWKVVYKRAYPTLQEEHLRMRIFSSNYMFIRWHNERYYLGLETYSTALNAFADLTLKEYADKYLTLNKAMLETYLWNYAPRNEYVAQPSQLHEPDAVDWRKEGLVTPVKDQGECGSCWAFSATGALEGQLMKKNGELISLSEQQLVDCGGTTGNMGCNGGWPNRAFLYWMRNGAESESDYPYTAEDGECQFNRSKVVTNVAFYANVPRRREDKLKLSVASVGPVAVAIDASSQGFMFYKKGVFQDLTCSEDAVNHAVLVVGYDANFAKQKYWIVKNSWGERWGQKGYIWMARDMGNMCGIASYATYPLLSHA</sequence>
<dbReference type="PROSITE" id="PS00639">
    <property type="entry name" value="THIOL_PROTEASE_HIS"/>
    <property type="match status" value="1"/>
</dbReference>
<dbReference type="PROSITE" id="PS00640">
    <property type="entry name" value="THIOL_PROTEASE_ASN"/>
    <property type="match status" value="1"/>
</dbReference>
<comment type="similarity">
    <text evidence="1">Belongs to the peptidase C1 family.</text>
</comment>
<dbReference type="CDD" id="cd02248">
    <property type="entry name" value="Peptidase_C1A"/>
    <property type="match status" value="1"/>
</dbReference>
<dbReference type="OrthoDB" id="10253408at2759"/>
<dbReference type="SMART" id="SM00848">
    <property type="entry name" value="Inhibitor_I29"/>
    <property type="match status" value="1"/>
</dbReference>
<keyword evidence="6" id="KW-1015">Disulfide bond</keyword>
<evidence type="ECO:0000259" key="8">
    <source>
        <dbReference type="SMART" id="SM00645"/>
    </source>
</evidence>
<evidence type="ECO:0000313" key="11">
    <source>
        <dbReference type="Proteomes" id="UP000274429"/>
    </source>
</evidence>
<dbReference type="InterPro" id="IPR013128">
    <property type="entry name" value="Peptidase_C1A"/>
</dbReference>
<dbReference type="GO" id="GO:0008234">
    <property type="term" value="F:cysteine-type peptidase activity"/>
    <property type="evidence" value="ECO:0007669"/>
    <property type="project" value="UniProtKB-KW"/>
</dbReference>
<dbReference type="SUPFAM" id="SSF54001">
    <property type="entry name" value="Cysteine proteinases"/>
    <property type="match status" value="1"/>
</dbReference>
<feature type="domain" description="Peptidase C1A papain C-terminal" evidence="8">
    <location>
        <begin position="123"/>
        <end position="338"/>
    </location>
</feature>
<dbReference type="Gene3D" id="3.90.70.10">
    <property type="entry name" value="Cysteine proteinases"/>
    <property type="match status" value="1"/>
</dbReference>
<evidence type="ECO:0000256" key="3">
    <source>
        <dbReference type="ARBA" id="ARBA00022801"/>
    </source>
</evidence>
<evidence type="ECO:0000256" key="7">
    <source>
        <dbReference type="SAM" id="SignalP"/>
    </source>
</evidence>
<evidence type="ECO:0000256" key="5">
    <source>
        <dbReference type="ARBA" id="ARBA00023145"/>
    </source>
</evidence>
<reference evidence="12" key="1">
    <citation type="submission" date="2017-02" db="UniProtKB">
        <authorList>
            <consortium name="WormBaseParasite"/>
        </authorList>
    </citation>
    <scope>IDENTIFICATION</scope>
</reference>
<dbReference type="PANTHER" id="PTHR12411">
    <property type="entry name" value="CYSTEINE PROTEASE FAMILY C1-RELATED"/>
    <property type="match status" value="1"/>
</dbReference>
<dbReference type="EMBL" id="UYWX01000891">
    <property type="protein sequence ID" value="VDM19368.1"/>
    <property type="molecule type" value="Genomic_DNA"/>
</dbReference>
<keyword evidence="2" id="KW-0645">Protease</keyword>